<reference evidence="3" key="1">
    <citation type="submission" date="2016-11" db="UniProtKB">
        <authorList>
            <consortium name="WormBaseParasite"/>
        </authorList>
    </citation>
    <scope>IDENTIFICATION</scope>
</reference>
<proteinExistence type="predicted"/>
<feature type="coiled-coil region" evidence="1">
    <location>
        <begin position="4"/>
        <end position="52"/>
    </location>
</feature>
<sequence>MARLENMEEELLRTKKSHSFAMREISIMRTRLKVLEKECKKKDQQIDELMKDEVSITSRGKKSWDFSATLHCA</sequence>
<dbReference type="AlphaFoldDB" id="A0A1I7SS21"/>
<evidence type="ECO:0000313" key="3">
    <source>
        <dbReference type="WBParaSite" id="BXY_1583800.1"/>
    </source>
</evidence>
<evidence type="ECO:0000256" key="1">
    <source>
        <dbReference type="SAM" id="Coils"/>
    </source>
</evidence>
<protein>
    <submittedName>
        <fullName evidence="3">Coiled-coil domain containing 167</fullName>
    </submittedName>
</protein>
<evidence type="ECO:0000313" key="2">
    <source>
        <dbReference type="Proteomes" id="UP000095284"/>
    </source>
</evidence>
<dbReference type="WBParaSite" id="BXY_1583800.1">
    <property type="protein sequence ID" value="BXY_1583800.1"/>
    <property type="gene ID" value="BXY_1583800"/>
</dbReference>
<accession>A0A1I7SS21</accession>
<name>A0A1I7SS21_BURXY</name>
<dbReference type="Proteomes" id="UP000095284">
    <property type="component" value="Unplaced"/>
</dbReference>
<keyword evidence="1" id="KW-0175">Coiled coil</keyword>
<organism evidence="2 3">
    <name type="scientific">Bursaphelenchus xylophilus</name>
    <name type="common">Pinewood nematode worm</name>
    <name type="synonym">Aphelenchoides xylophilus</name>
    <dbReference type="NCBI Taxonomy" id="6326"/>
    <lineage>
        <taxon>Eukaryota</taxon>
        <taxon>Metazoa</taxon>
        <taxon>Ecdysozoa</taxon>
        <taxon>Nematoda</taxon>
        <taxon>Chromadorea</taxon>
        <taxon>Rhabditida</taxon>
        <taxon>Tylenchina</taxon>
        <taxon>Tylenchomorpha</taxon>
        <taxon>Aphelenchoidea</taxon>
        <taxon>Aphelenchoididae</taxon>
        <taxon>Bursaphelenchus</taxon>
    </lineage>
</organism>